<organism evidence="1 2">
    <name type="scientific">Paramecium pentaurelia</name>
    <dbReference type="NCBI Taxonomy" id="43138"/>
    <lineage>
        <taxon>Eukaryota</taxon>
        <taxon>Sar</taxon>
        <taxon>Alveolata</taxon>
        <taxon>Ciliophora</taxon>
        <taxon>Intramacronucleata</taxon>
        <taxon>Oligohymenophorea</taxon>
        <taxon>Peniculida</taxon>
        <taxon>Parameciidae</taxon>
        <taxon>Paramecium</taxon>
    </lineage>
</organism>
<keyword evidence="2" id="KW-1185">Reference proteome</keyword>
<evidence type="ECO:0000313" key="1">
    <source>
        <dbReference type="EMBL" id="CAD8209506.1"/>
    </source>
</evidence>
<proteinExistence type="predicted"/>
<dbReference type="AlphaFoldDB" id="A0A8S1Y560"/>
<comment type="caution">
    <text evidence="1">The sequence shown here is derived from an EMBL/GenBank/DDBJ whole genome shotgun (WGS) entry which is preliminary data.</text>
</comment>
<dbReference type="Proteomes" id="UP000689195">
    <property type="component" value="Unassembled WGS sequence"/>
</dbReference>
<evidence type="ECO:0000313" key="2">
    <source>
        <dbReference type="Proteomes" id="UP000689195"/>
    </source>
</evidence>
<accession>A0A8S1Y560</accession>
<name>A0A8S1Y560_9CILI</name>
<dbReference type="EMBL" id="CAJJDO010000155">
    <property type="protein sequence ID" value="CAD8209506.1"/>
    <property type="molecule type" value="Genomic_DNA"/>
</dbReference>
<sequence>MVKIQFASIDEKEGLNGFLKLFNQTIKSWSCDENFLNQNFLRKNDGEFQHFKGLFNQLETKLIIIIKKQKKK</sequence>
<reference evidence="1" key="1">
    <citation type="submission" date="2021-01" db="EMBL/GenBank/DDBJ databases">
        <authorList>
            <consortium name="Genoscope - CEA"/>
            <person name="William W."/>
        </authorList>
    </citation>
    <scope>NUCLEOTIDE SEQUENCE</scope>
</reference>
<protein>
    <submittedName>
        <fullName evidence="1">Uncharacterized protein</fullName>
    </submittedName>
</protein>
<gene>
    <name evidence="1" type="ORF">PPENT_87.1.T1550013</name>
</gene>